<sequence length="141" mass="15223">MGVSSSSSAVAHSYDIPDQRGLTNLYNQQVVSVEHMTRPLDSFGGKSGFSHEGNIVTTADRGRYLIHKGGNYGISYNTVVVDAKHMGSRWKPVNPCAGPVRVDPAKPITVSDLVKESGTVYIPLINDCTHGAKRVQKLANK</sequence>
<reference evidence="1" key="2">
    <citation type="submission" date="2017-05" db="UniProtKB">
        <authorList>
            <consortium name="EnsemblMetazoa"/>
        </authorList>
    </citation>
    <scope>IDENTIFICATION</scope>
</reference>
<organism evidence="1">
    <name type="scientific">Amphimedon queenslandica</name>
    <name type="common">Sponge</name>
    <dbReference type="NCBI Taxonomy" id="400682"/>
    <lineage>
        <taxon>Eukaryota</taxon>
        <taxon>Metazoa</taxon>
        <taxon>Porifera</taxon>
        <taxon>Demospongiae</taxon>
        <taxon>Heteroscleromorpha</taxon>
        <taxon>Haplosclerida</taxon>
        <taxon>Niphatidae</taxon>
        <taxon>Amphimedon</taxon>
    </lineage>
</organism>
<dbReference type="InParanoid" id="A0A1X7VM35"/>
<keyword evidence="2" id="KW-1185">Reference proteome</keyword>
<dbReference type="KEGG" id="aqu:109593737"/>
<dbReference type="AlphaFoldDB" id="A0A1X7VM35"/>
<dbReference type="EnsemblMetazoa" id="Aqu2.1.40895_001">
    <property type="protein sequence ID" value="Aqu2.1.40895_001"/>
    <property type="gene ID" value="Aqu2.1.40895"/>
</dbReference>
<evidence type="ECO:0000313" key="2">
    <source>
        <dbReference type="Proteomes" id="UP000007879"/>
    </source>
</evidence>
<dbReference type="Proteomes" id="UP000007879">
    <property type="component" value="Unassembled WGS sequence"/>
</dbReference>
<protein>
    <submittedName>
        <fullName evidence="1">Uncharacterized protein</fullName>
    </submittedName>
</protein>
<reference evidence="2" key="1">
    <citation type="journal article" date="2010" name="Nature">
        <title>The Amphimedon queenslandica genome and the evolution of animal complexity.</title>
        <authorList>
            <person name="Srivastava M."/>
            <person name="Simakov O."/>
            <person name="Chapman J."/>
            <person name="Fahey B."/>
            <person name="Gauthier M.E."/>
            <person name="Mitros T."/>
            <person name="Richards G.S."/>
            <person name="Conaco C."/>
            <person name="Dacre M."/>
            <person name="Hellsten U."/>
            <person name="Larroux C."/>
            <person name="Putnam N.H."/>
            <person name="Stanke M."/>
            <person name="Adamska M."/>
            <person name="Darling A."/>
            <person name="Degnan S.M."/>
            <person name="Oakley T.H."/>
            <person name="Plachetzki D.C."/>
            <person name="Zhai Y."/>
            <person name="Adamski M."/>
            <person name="Calcino A."/>
            <person name="Cummins S.F."/>
            <person name="Goodstein D.M."/>
            <person name="Harris C."/>
            <person name="Jackson D.J."/>
            <person name="Leys S.P."/>
            <person name="Shu S."/>
            <person name="Woodcroft B.J."/>
            <person name="Vervoort M."/>
            <person name="Kosik K.S."/>
            <person name="Manning G."/>
            <person name="Degnan B.M."/>
            <person name="Rokhsar D.S."/>
        </authorList>
    </citation>
    <scope>NUCLEOTIDE SEQUENCE [LARGE SCALE GENOMIC DNA]</scope>
</reference>
<gene>
    <name evidence="1" type="primary">109593737</name>
</gene>
<evidence type="ECO:0000313" key="1">
    <source>
        <dbReference type="EnsemblMetazoa" id="Aqu2.1.40895_001"/>
    </source>
</evidence>
<dbReference type="OrthoDB" id="2428896at2759"/>
<dbReference type="EnsemblMetazoa" id="XM_020008755.1">
    <property type="protein sequence ID" value="XP_019864314.1"/>
    <property type="gene ID" value="LOC109593737"/>
</dbReference>
<name>A0A1X7VM35_AMPQE</name>
<proteinExistence type="predicted"/>
<accession>A0A1X7VM35</accession>